<dbReference type="Proteomes" id="UP000320390">
    <property type="component" value="Chromosome"/>
</dbReference>
<keyword evidence="2" id="KW-1185">Reference proteome</keyword>
<accession>A0A518EYZ1</accession>
<protein>
    <submittedName>
        <fullName evidence="1">Uncharacterized protein</fullName>
    </submittedName>
</protein>
<dbReference type="EMBL" id="CP036434">
    <property type="protein sequence ID" value="QDV09303.1"/>
    <property type="molecule type" value="Genomic_DNA"/>
</dbReference>
<organism evidence="1 2">
    <name type="scientific">Saltatorellus ferox</name>
    <dbReference type="NCBI Taxonomy" id="2528018"/>
    <lineage>
        <taxon>Bacteria</taxon>
        <taxon>Pseudomonadati</taxon>
        <taxon>Planctomycetota</taxon>
        <taxon>Planctomycetia</taxon>
        <taxon>Planctomycetia incertae sedis</taxon>
        <taxon>Saltatorellus</taxon>
    </lineage>
</organism>
<evidence type="ECO:0000313" key="1">
    <source>
        <dbReference type="EMBL" id="QDV09303.1"/>
    </source>
</evidence>
<sequence>MLRLSELTAAGSEIRDYFCPWAVAKYVHRLNHSLPSNLALHNDPV</sequence>
<evidence type="ECO:0000313" key="2">
    <source>
        <dbReference type="Proteomes" id="UP000320390"/>
    </source>
</evidence>
<reference evidence="1 2" key="1">
    <citation type="submission" date="2019-02" db="EMBL/GenBank/DDBJ databases">
        <title>Deep-cultivation of Planctomycetes and their phenomic and genomic characterization uncovers novel biology.</title>
        <authorList>
            <person name="Wiegand S."/>
            <person name="Jogler M."/>
            <person name="Boedeker C."/>
            <person name="Pinto D."/>
            <person name="Vollmers J."/>
            <person name="Rivas-Marin E."/>
            <person name="Kohn T."/>
            <person name="Peeters S.H."/>
            <person name="Heuer A."/>
            <person name="Rast P."/>
            <person name="Oberbeckmann S."/>
            <person name="Bunk B."/>
            <person name="Jeske O."/>
            <person name="Meyerdierks A."/>
            <person name="Storesund J.E."/>
            <person name="Kallscheuer N."/>
            <person name="Luecker S."/>
            <person name="Lage O.M."/>
            <person name="Pohl T."/>
            <person name="Merkel B.J."/>
            <person name="Hornburger P."/>
            <person name="Mueller R.-W."/>
            <person name="Bruemmer F."/>
            <person name="Labrenz M."/>
            <person name="Spormann A.M."/>
            <person name="Op den Camp H."/>
            <person name="Overmann J."/>
            <person name="Amann R."/>
            <person name="Jetten M.S.M."/>
            <person name="Mascher T."/>
            <person name="Medema M.H."/>
            <person name="Devos D.P."/>
            <person name="Kaster A.-K."/>
            <person name="Ovreas L."/>
            <person name="Rohde M."/>
            <person name="Galperin M.Y."/>
            <person name="Jogler C."/>
        </authorList>
    </citation>
    <scope>NUCLEOTIDE SEQUENCE [LARGE SCALE GENOMIC DNA]</scope>
    <source>
        <strain evidence="1 2">Poly30</strain>
    </source>
</reference>
<proteinExistence type="predicted"/>
<dbReference type="AlphaFoldDB" id="A0A518EYZ1"/>
<gene>
    <name evidence="1" type="ORF">Poly30_48610</name>
</gene>
<name>A0A518EYZ1_9BACT</name>
<dbReference type="RefSeq" id="WP_419190576.1">
    <property type="nucleotide sequence ID" value="NZ_CP036434.1"/>
</dbReference>